<feature type="domain" description="BPL/LPL catalytic" evidence="1">
    <location>
        <begin position="30"/>
        <end position="220"/>
    </location>
</feature>
<dbReference type="Proteomes" id="UP000646946">
    <property type="component" value="Unassembled WGS sequence"/>
</dbReference>
<dbReference type="InterPro" id="IPR004143">
    <property type="entry name" value="BPL_LPL_catalytic"/>
</dbReference>
<dbReference type="InterPro" id="IPR050664">
    <property type="entry name" value="Octanoyltrans_LipM/LipL"/>
</dbReference>
<keyword evidence="2" id="KW-0436">Ligase</keyword>
<name>A0A832UVY4_9ARCH</name>
<dbReference type="EMBL" id="DVAB01000037">
    <property type="protein sequence ID" value="HIK00760.1"/>
    <property type="molecule type" value="Genomic_DNA"/>
</dbReference>
<comment type="caution">
    <text evidence="2">The sequence shown here is derived from an EMBL/GenBank/DDBJ whole genome shotgun (WGS) entry which is preliminary data.</text>
</comment>
<evidence type="ECO:0000313" key="2">
    <source>
        <dbReference type="EMBL" id="HIK00760.1"/>
    </source>
</evidence>
<dbReference type="PANTHER" id="PTHR43679">
    <property type="entry name" value="OCTANOYLTRANSFERASE LIPM-RELATED"/>
    <property type="match status" value="1"/>
</dbReference>
<gene>
    <name evidence="2" type="ORF">H1016_04455</name>
</gene>
<dbReference type="Pfam" id="PF21948">
    <property type="entry name" value="LplA-B_cat"/>
    <property type="match status" value="1"/>
</dbReference>
<dbReference type="SUPFAM" id="SSF55681">
    <property type="entry name" value="Class II aaRS and biotin synthetases"/>
    <property type="match status" value="1"/>
</dbReference>
<dbReference type="CDD" id="cd16443">
    <property type="entry name" value="LplA"/>
    <property type="match status" value="1"/>
</dbReference>
<organism evidence="2 3">
    <name type="scientific">Candidatus Naiadarchaeum limnaeum</name>
    <dbReference type="NCBI Taxonomy" id="2756139"/>
    <lineage>
        <taxon>Archaea</taxon>
        <taxon>Candidatus Undinarchaeota</taxon>
        <taxon>Candidatus Undinarchaeia</taxon>
        <taxon>Candidatus Naiadarchaeales</taxon>
        <taxon>Candidatus Naiadarchaeaceae</taxon>
        <taxon>Candidatus Naiadarchaeum</taxon>
    </lineage>
</organism>
<dbReference type="Gene3D" id="3.30.930.10">
    <property type="entry name" value="Bira Bifunctional Protein, Domain 2"/>
    <property type="match status" value="1"/>
</dbReference>
<reference evidence="2 3" key="1">
    <citation type="journal article" name="Nat. Commun.">
        <title>Undinarchaeota illuminate DPANN phylogeny and the impact of gene transfer on archaeal evolution.</title>
        <authorList>
            <person name="Dombrowski N."/>
            <person name="Williams T.A."/>
            <person name="Sun J."/>
            <person name="Woodcroft B.J."/>
            <person name="Lee J.H."/>
            <person name="Minh B.Q."/>
            <person name="Rinke C."/>
            <person name="Spang A."/>
        </authorList>
    </citation>
    <scope>NUCLEOTIDE SEQUENCE [LARGE SCALE GENOMIC DNA]</scope>
    <source>
        <strain evidence="2">MAG_bin1129</strain>
    </source>
</reference>
<evidence type="ECO:0000313" key="3">
    <source>
        <dbReference type="Proteomes" id="UP000646946"/>
    </source>
</evidence>
<dbReference type="InterPro" id="IPR045864">
    <property type="entry name" value="aa-tRNA-synth_II/BPL/LPL"/>
</dbReference>
<evidence type="ECO:0000259" key="1">
    <source>
        <dbReference type="PROSITE" id="PS51733"/>
    </source>
</evidence>
<dbReference type="PROSITE" id="PS51733">
    <property type="entry name" value="BPL_LPL_CATALYTIC"/>
    <property type="match status" value="1"/>
</dbReference>
<proteinExistence type="predicted"/>
<dbReference type="AlphaFoldDB" id="A0A832UVY4"/>
<dbReference type="PANTHER" id="PTHR43679:SF2">
    <property type="entry name" value="OCTANOYL-[GCVH]:PROTEIN N-OCTANOYLTRANSFERASE"/>
    <property type="match status" value="1"/>
</dbReference>
<sequence>MNWRVIPLHVTDAYTAMGIDEAVAESVSKGRAPPTIRFWRWKPSAVSIGYFQSMNDEIDLNKCKELRVDAVRRITGGGAVYHDYEGEITYSVIASEENLPKGITESYVEICGWIVKGLSHLGIQSEFKPVNDIIANGKKISGNAQTRRFGVVLQHGTILYDLDVRKMFSVLKVGADKISDKMIQAVEERVTRVKNFGVYSRDDTYRALLKGFTEGKKFDMGALTEREIARAKELAETKYSTEQWNFMR</sequence>
<accession>A0A832UVY4</accession>
<protein>
    <submittedName>
        <fullName evidence="2">Lipoate--protein ligase family protein</fullName>
    </submittedName>
</protein>
<keyword evidence="3" id="KW-1185">Reference proteome</keyword>
<dbReference type="GO" id="GO:0016874">
    <property type="term" value="F:ligase activity"/>
    <property type="evidence" value="ECO:0007669"/>
    <property type="project" value="UniProtKB-KW"/>
</dbReference>